<dbReference type="InterPro" id="IPR019993">
    <property type="entry name" value="RecB_nuclease_TM0106_put"/>
</dbReference>
<evidence type="ECO:0000313" key="4">
    <source>
        <dbReference type="EMBL" id="MPR30758.1"/>
    </source>
</evidence>
<proteinExistence type="predicted"/>
<evidence type="ECO:0000259" key="3">
    <source>
        <dbReference type="Pfam" id="PF13482"/>
    </source>
</evidence>
<dbReference type="PANTHER" id="PTHR33678:SF2">
    <property type="match status" value="1"/>
</dbReference>
<dbReference type="AlphaFoldDB" id="A0A5N7MV37"/>
<dbReference type="EMBL" id="VOSK01000439">
    <property type="protein sequence ID" value="MPR30758.1"/>
    <property type="molecule type" value="Genomic_DNA"/>
</dbReference>
<dbReference type="NCBIfam" id="NF033517">
    <property type="entry name" value="transpos_IS66"/>
    <property type="match status" value="1"/>
</dbReference>
<feature type="region of interest" description="Disordered" evidence="1">
    <location>
        <begin position="515"/>
        <end position="534"/>
    </location>
</feature>
<dbReference type="OrthoDB" id="8241751at2"/>
<dbReference type="InterPro" id="IPR038720">
    <property type="entry name" value="YprB_RNase_H-like_dom"/>
</dbReference>
<dbReference type="Pfam" id="PF13482">
    <property type="entry name" value="RNase_H_2"/>
    <property type="match status" value="1"/>
</dbReference>
<name>A0A5N7MV37_9HYPH</name>
<dbReference type="InterPro" id="IPR004291">
    <property type="entry name" value="Transposase_IS66_central"/>
</dbReference>
<sequence>MMKITRDVLESYIACRYKAYLKLDGKVSATVQERKPVEINYDEHRMPSTFRDVSSPIKSHAVIPNDLLTPEFLAQGIPDIKGGLHDTALVSLQFDGAQRVSGPSKIGDFHYVPLVVHSSGQVNEAQRLLLDVYGFILSQLQGRVPERGLVWRTKGKISTVPLSHGLKRGERLLNDLLELQSAAHRPALILNAHCQICDFRNHCRVQAADEDHISLLSGISQAEIARLNRKGIFTVNQLSYTFRPRRIKKRAKNPAHPHYFALQARAIREQRIFVHGSPTFPTKATRVYFDFEGFPDVKSIYLIGLLVSRPGMLEQRSFWADNETEYLNIILDMLGYIKDCGDCSFFHYGSYEIRALKHVQRRLSGEHAEQVSDIIKRSTNVLSIIGPHIYFPVYSNGLKAVAGYLGHRWSTTNASGGHALLWRRAWNETHDETTKEQLIRYNMDDCIGLKVVCDAVEEISQQAAAPHPNMAFVHTDHIEKETGQRGKFQKQEFAIPEFDTINRCSYFDYQHDKMSARSRKRSHRKVPEPSRTPKLHKNNKVVEVFASRCMVCRSRKLSSLRPLKRQIIDLKFSGAAVRRWVVLYLSQEYRCRKCNNKFIPAGFPAIRTKFGKGLVSWCMYQMLVGGQNMSRVRAGVARLFGIELNIPAIYNFKQTIAFRYRQAHDEILKRLMSSPVLYVDETNANLRSESGYVWCITDGHSAYYFYKSSREGSFLSEIFKDFKGVLVSDFYAAYDSIECHQQRCLVHLMRDLNEEIQKYPFDTELKRLAASFSTVLKGAVETIDRYGFKRRHLAKHKKAACEFCDWVSSKEFDSLPAERIRSRIAKHRDRMFTFLDFDGVSWNNTNAEHFIKPFARHRRTANGVFTARSVRDYLIILSVAETCKGQGQDFLDFLMKDNEQAFSFRSGRRISKRVENSDDALASSLSRLCEAIS</sequence>
<dbReference type="Pfam" id="PF03050">
    <property type="entry name" value="DDE_Tnp_IS66"/>
    <property type="match status" value="1"/>
</dbReference>
<dbReference type="PANTHER" id="PTHR33678">
    <property type="entry name" value="BLL1576 PROTEIN"/>
    <property type="match status" value="1"/>
</dbReference>
<accession>A0A5N7MV37</accession>
<reference evidence="4 5" key="1">
    <citation type="journal article" date="2019" name="Syst. Appl. Microbiol.">
        <title>Microvirga tunisiensis sp. nov., a root nodule symbiotic bacterium isolated from Lupinus micranthus and L. luteus grown in Northern Tunisia.</title>
        <authorList>
            <person name="Msaddak A."/>
            <person name="Rejili M."/>
            <person name="Duran D."/>
            <person name="Mars M."/>
            <person name="Palacios J.M."/>
            <person name="Ruiz-Argueso T."/>
            <person name="Rey L."/>
            <person name="Imperial J."/>
        </authorList>
    </citation>
    <scope>NUCLEOTIDE SEQUENCE [LARGE SCALE GENOMIC DNA]</scope>
    <source>
        <strain evidence="4 5">Lmie10</strain>
    </source>
</reference>
<evidence type="ECO:0000313" key="5">
    <source>
        <dbReference type="Proteomes" id="UP000403266"/>
    </source>
</evidence>
<comment type="caution">
    <text evidence="4">The sequence shown here is derived from an EMBL/GenBank/DDBJ whole genome shotgun (WGS) entry which is preliminary data.</text>
</comment>
<dbReference type="InterPro" id="IPR052344">
    <property type="entry name" value="Transposase-related"/>
</dbReference>
<gene>
    <name evidence="4" type="ORF">FS320_38770</name>
</gene>
<dbReference type="NCBIfam" id="TIGR03491">
    <property type="entry name" value="TM0106 family RecB-like putative nuclease"/>
    <property type="match status" value="1"/>
</dbReference>
<keyword evidence="5" id="KW-1185">Reference proteome</keyword>
<protein>
    <submittedName>
        <fullName evidence="4">IS66 family transposase</fullName>
    </submittedName>
</protein>
<evidence type="ECO:0000259" key="2">
    <source>
        <dbReference type="Pfam" id="PF03050"/>
    </source>
</evidence>
<dbReference type="Proteomes" id="UP000403266">
    <property type="component" value="Unassembled WGS sequence"/>
</dbReference>
<organism evidence="4 5">
    <name type="scientific">Microvirga tunisiensis</name>
    <dbReference type="NCBI Taxonomy" id="2108360"/>
    <lineage>
        <taxon>Bacteria</taxon>
        <taxon>Pseudomonadati</taxon>
        <taxon>Pseudomonadota</taxon>
        <taxon>Alphaproteobacteria</taxon>
        <taxon>Hyphomicrobiales</taxon>
        <taxon>Methylobacteriaceae</taxon>
        <taxon>Microvirga</taxon>
    </lineage>
</organism>
<feature type="domain" description="Transposase IS66 central" evidence="2">
    <location>
        <begin position="609"/>
        <end position="865"/>
    </location>
</feature>
<evidence type="ECO:0000256" key="1">
    <source>
        <dbReference type="SAM" id="MobiDB-lite"/>
    </source>
</evidence>
<feature type="domain" description="YprB ribonuclease H-like" evidence="3">
    <location>
        <begin position="287"/>
        <end position="454"/>
    </location>
</feature>
<dbReference type="RefSeq" id="WP_152717665.1">
    <property type="nucleotide sequence ID" value="NZ_VOSJ01000469.1"/>
</dbReference>